<dbReference type="Gene3D" id="3.40.50.11440">
    <property type="match status" value="1"/>
</dbReference>
<sequence>MFEWNGKTQAGLPRIISVRQAFNTSCTNIETTIRSELNKPAIKKHLHPGLNAALAVGSRGIGRIDAIVRSVAEELKSQGLNVFIVPSMGSHGGATAEGQAAYLTGYNITEETMGVPIRSSMEVVELGEVEKGVPIYFDKLAFEKADLIIPINRVKCHTAFRGTVESGLYKMLAIGMGNHIGASAIHSLGFARFRELIPKAGEFILERVSSVKFGVAVVENAEDLPYLIEAVPSAEFKTREPELLKLSWSLMPRLDFKKIDLLVVGELGKNISGAGLDPNVTGRFWMTHMEDGPLLCERIVLLDLTMESHGNAMGVGMADAITRKLLDKIDFHATYTNAITAGRIEKARIPMVMKDDRDAIKIALQAIGLAPGQKPRVVIIKNTLELEHIYVSEGLAEEARMHNSLEIMGDPQDMVFDEAGNLIL</sequence>
<proteinExistence type="predicted"/>
<organism evidence="2">
    <name type="scientific">bioreactor metagenome</name>
    <dbReference type="NCBI Taxonomy" id="1076179"/>
    <lineage>
        <taxon>unclassified sequences</taxon>
        <taxon>metagenomes</taxon>
        <taxon>ecological metagenomes</taxon>
    </lineage>
</organism>
<evidence type="ECO:0000313" key="2">
    <source>
        <dbReference type="EMBL" id="MPL70524.1"/>
    </source>
</evidence>
<dbReference type="Pfam" id="PF09861">
    <property type="entry name" value="Lar_N"/>
    <property type="match status" value="1"/>
</dbReference>
<protein>
    <recommendedName>
        <fullName evidence="1">LarA-like N-terminal domain-containing protein</fullName>
    </recommendedName>
</protein>
<evidence type="ECO:0000259" key="1">
    <source>
        <dbReference type="Pfam" id="PF09861"/>
    </source>
</evidence>
<dbReference type="EMBL" id="VSSQ01000053">
    <property type="protein sequence ID" value="MPL70524.1"/>
    <property type="molecule type" value="Genomic_DNA"/>
</dbReference>
<reference evidence="2" key="1">
    <citation type="submission" date="2019-08" db="EMBL/GenBank/DDBJ databases">
        <authorList>
            <person name="Kucharzyk K."/>
            <person name="Murdoch R.W."/>
            <person name="Higgins S."/>
            <person name="Loffler F."/>
        </authorList>
    </citation>
    <scope>NUCLEOTIDE SEQUENCE</scope>
</reference>
<accession>A0A644TUA6</accession>
<dbReference type="AlphaFoldDB" id="A0A644TUA6"/>
<dbReference type="InterPro" id="IPR018657">
    <property type="entry name" value="LarA-like_N"/>
</dbReference>
<gene>
    <name evidence="2" type="ORF">SDC9_16281</name>
</gene>
<name>A0A644TUA6_9ZZZZ</name>
<feature type="domain" description="LarA-like N-terminal" evidence="1">
    <location>
        <begin position="27"/>
        <end position="159"/>
    </location>
</feature>
<comment type="caution">
    <text evidence="2">The sequence shown here is derived from an EMBL/GenBank/DDBJ whole genome shotgun (WGS) entry which is preliminary data.</text>
</comment>
<dbReference type="GO" id="GO:0050043">
    <property type="term" value="F:lactate racemase activity"/>
    <property type="evidence" value="ECO:0007669"/>
    <property type="project" value="InterPro"/>
</dbReference>